<keyword evidence="4" id="KW-0547">Nucleotide-binding</keyword>
<feature type="transmembrane region" description="Helical" evidence="8">
    <location>
        <begin position="738"/>
        <end position="761"/>
    </location>
</feature>
<dbReference type="InterPro" id="IPR012338">
    <property type="entry name" value="Beta-lactam/transpept-like"/>
</dbReference>
<evidence type="ECO:0000313" key="11">
    <source>
        <dbReference type="EMBL" id="MBB5635112.1"/>
    </source>
</evidence>
<dbReference type="GO" id="GO:0016887">
    <property type="term" value="F:ATP hydrolysis activity"/>
    <property type="evidence" value="ECO:0007669"/>
    <property type="project" value="InterPro"/>
</dbReference>
<dbReference type="SUPFAM" id="SSF52540">
    <property type="entry name" value="P-loop containing nucleoside triphosphate hydrolases"/>
    <property type="match status" value="1"/>
</dbReference>
<dbReference type="InterPro" id="IPR011527">
    <property type="entry name" value="ABC1_TM_dom"/>
</dbReference>
<evidence type="ECO:0000256" key="6">
    <source>
        <dbReference type="ARBA" id="ARBA00022989"/>
    </source>
</evidence>
<dbReference type="Gene3D" id="3.40.710.10">
    <property type="entry name" value="DD-peptidase/beta-lactamase superfamily"/>
    <property type="match status" value="1"/>
</dbReference>
<comment type="caution">
    <text evidence="11">The sequence shown here is derived from an EMBL/GenBank/DDBJ whole genome shotgun (WGS) entry which is preliminary data.</text>
</comment>
<dbReference type="SUPFAM" id="SSF56601">
    <property type="entry name" value="beta-lactamase/transpeptidase-like"/>
    <property type="match status" value="1"/>
</dbReference>
<sequence>MNFFNKYSLILSVLFCLVSFESFPLEKKENPLTDYLDQEIEKKMALGHIPGLSVVIIQGDSQLIKHYGYSNLKDKIPVTSNTLFQLGSCSKAFTALAVMKLVEDGSINLDNEVKVYLPWLNFKYKGRPVKVTLRNLLHHTSGIPWSSIAKIPQSDESSSLVKTVKTLTGQGLSNMPGEKFEYATINYDVLALVIQVVTHTAFEDYLQKNILQALDLNSTTIGAPLDERNMSAGYKISFFEAREYKAPVFKGNNAAGYVISDIADVSKWLKFQLGMVNSDLYKLAAVTQVGDETVPVSNQAAYAMGWEVLYDGTGEITHGGYNPNFTSYIGFNPKNKVGVAILANSNSPYTPIIGKDIFQLLSGKKLKKASAIVDDNNDKTFTIVIVLSGLYFVALFSFLVFSLIEVIQQKRKFDFNFKKTYKILTAIFIGLPLVYGVYLFPEAMSGFTWEAIFVWAPSSLLVLVYVIGLAVTLTYAIYVFLLAFPAKSNYKNTVPTTLLLSVFSGLANVLLVIMVTSVIGSDIALKYIIFYYVLLLGVYLLGRKFVQTRLILFSRDLIFDQIKKIVERIFSTSFQHFEKIDRGKIYTVLNNDVNTIGQSTNTFLLLITSGITVIGAFVYLVSIAFWAAFLIIFLIVILSTVYYLVSKSTNIYFEEGRNERNTYMGLLNGMIDGFKEISLHRSHKSEYRDDVIGSARIYNEKQSIADIRFVNAFLVGESLLVILLGFSSFGLHKLFNDIPLYTVTSFVIILLYLIGPINGILSSIPDLMKVKIAWNRINSFFQEIPVSSVSNSFAIQKKQTCDKFEVKDLLFKYKGTEQGKSFEVGPISLSMEKGEILFIIGGNGSGKTTLAKLLLGLYKPDSGTALVDEEEIPFFDIGEYFSAIFSPTYLFEKIYSLNKDFDTSVVHDYLKTLDLDHKVKITNGKYSTINLSGGQRKRLALLQCYLEDSPICLFDEWAADQDPEYRKFFYRELLPEMKAQGKIVIAITHDDHYFDVADRVVKMNEGKLEEVNRIEIVNP</sequence>
<dbReference type="GO" id="GO:1904680">
    <property type="term" value="F:peptide transmembrane transporter activity"/>
    <property type="evidence" value="ECO:0007669"/>
    <property type="project" value="InterPro"/>
</dbReference>
<dbReference type="Gene3D" id="3.40.50.300">
    <property type="entry name" value="P-loop containing nucleotide triphosphate hydrolases"/>
    <property type="match status" value="1"/>
</dbReference>
<feature type="transmembrane region" description="Helical" evidence="8">
    <location>
        <begin position="709"/>
        <end position="732"/>
    </location>
</feature>
<dbReference type="InterPro" id="IPR036640">
    <property type="entry name" value="ABC1_TM_sf"/>
</dbReference>
<dbReference type="PANTHER" id="PTHR46825:SF11">
    <property type="entry name" value="PENICILLIN-BINDING PROTEIN 4"/>
    <property type="match status" value="1"/>
</dbReference>
<dbReference type="InterPro" id="IPR027417">
    <property type="entry name" value="P-loop_NTPase"/>
</dbReference>
<gene>
    <name evidence="11" type="ORF">HDE68_000997</name>
</gene>
<keyword evidence="3 8" id="KW-0812">Transmembrane</keyword>
<dbReference type="NCBIfam" id="TIGR01194">
    <property type="entry name" value="cyc_pep_trnsptr"/>
    <property type="match status" value="1"/>
</dbReference>
<dbReference type="RefSeq" id="WP_183879473.1">
    <property type="nucleotide sequence ID" value="NZ_JACHCE010000001.1"/>
</dbReference>
<feature type="transmembrane region" description="Helical" evidence="8">
    <location>
        <begin position="525"/>
        <end position="542"/>
    </location>
</feature>
<feature type="transmembrane region" description="Helical" evidence="8">
    <location>
        <begin position="460"/>
        <end position="484"/>
    </location>
</feature>
<evidence type="ECO:0000256" key="2">
    <source>
        <dbReference type="ARBA" id="ARBA00022448"/>
    </source>
</evidence>
<keyword evidence="5" id="KW-0067">ATP-binding</keyword>
<evidence type="ECO:0000256" key="5">
    <source>
        <dbReference type="ARBA" id="ARBA00022840"/>
    </source>
</evidence>
<evidence type="ECO:0000256" key="3">
    <source>
        <dbReference type="ARBA" id="ARBA00022692"/>
    </source>
</evidence>
<feature type="transmembrane region" description="Helical" evidence="8">
    <location>
        <begin position="626"/>
        <end position="645"/>
    </location>
</feature>
<dbReference type="InterPro" id="IPR003439">
    <property type="entry name" value="ABC_transporter-like_ATP-bd"/>
</dbReference>
<dbReference type="InterPro" id="IPR050491">
    <property type="entry name" value="AmpC-like"/>
</dbReference>
<dbReference type="InterPro" id="IPR003593">
    <property type="entry name" value="AAA+_ATPase"/>
</dbReference>
<dbReference type="Pfam" id="PF00005">
    <property type="entry name" value="ABC_tran"/>
    <property type="match status" value="1"/>
</dbReference>
<dbReference type="SMART" id="SM00382">
    <property type="entry name" value="AAA"/>
    <property type="match status" value="1"/>
</dbReference>
<name>A0A7W8ZJE8_9SPHI</name>
<dbReference type="GO" id="GO:0005524">
    <property type="term" value="F:ATP binding"/>
    <property type="evidence" value="ECO:0007669"/>
    <property type="project" value="UniProtKB-KW"/>
</dbReference>
<dbReference type="AlphaFoldDB" id="A0A7W8ZJE8"/>
<dbReference type="Proteomes" id="UP000537204">
    <property type="component" value="Unassembled WGS sequence"/>
</dbReference>
<evidence type="ECO:0000256" key="1">
    <source>
        <dbReference type="ARBA" id="ARBA00004651"/>
    </source>
</evidence>
<dbReference type="GO" id="GO:0015833">
    <property type="term" value="P:peptide transport"/>
    <property type="evidence" value="ECO:0007669"/>
    <property type="project" value="InterPro"/>
</dbReference>
<feature type="transmembrane region" description="Helical" evidence="8">
    <location>
        <begin position="381"/>
        <end position="403"/>
    </location>
</feature>
<dbReference type="SUPFAM" id="SSF90123">
    <property type="entry name" value="ABC transporter transmembrane region"/>
    <property type="match status" value="1"/>
</dbReference>
<evidence type="ECO:0000259" key="10">
    <source>
        <dbReference type="PROSITE" id="PS50929"/>
    </source>
</evidence>
<dbReference type="PROSITE" id="PS50929">
    <property type="entry name" value="ABC_TM1F"/>
    <property type="match status" value="1"/>
</dbReference>
<evidence type="ECO:0000259" key="9">
    <source>
        <dbReference type="PROSITE" id="PS50893"/>
    </source>
</evidence>
<dbReference type="InterPro" id="IPR017871">
    <property type="entry name" value="ABC_transporter-like_CS"/>
</dbReference>
<dbReference type="PROSITE" id="PS00211">
    <property type="entry name" value="ABC_TRANSPORTER_1"/>
    <property type="match status" value="1"/>
</dbReference>
<keyword evidence="6 8" id="KW-1133">Transmembrane helix</keyword>
<dbReference type="InterPro" id="IPR005898">
    <property type="entry name" value="Cyc_pep_transpt_SyrD/YojI"/>
</dbReference>
<feature type="transmembrane region" description="Helical" evidence="8">
    <location>
        <begin position="496"/>
        <end position="519"/>
    </location>
</feature>
<dbReference type="InterPro" id="IPR015856">
    <property type="entry name" value="ABC_transpr_CbiO/EcfA_su"/>
</dbReference>
<dbReference type="GO" id="GO:0005886">
    <property type="term" value="C:plasma membrane"/>
    <property type="evidence" value="ECO:0007669"/>
    <property type="project" value="UniProtKB-SubCell"/>
</dbReference>
<evidence type="ECO:0000256" key="8">
    <source>
        <dbReference type="SAM" id="Phobius"/>
    </source>
</evidence>
<proteinExistence type="predicted"/>
<feature type="domain" description="ABC transmembrane type-1" evidence="10">
    <location>
        <begin position="498"/>
        <end position="769"/>
    </location>
</feature>
<keyword evidence="2" id="KW-0813">Transport</keyword>
<keyword evidence="7 8" id="KW-0472">Membrane</keyword>
<dbReference type="InterPro" id="IPR001466">
    <property type="entry name" value="Beta-lactam-related"/>
</dbReference>
<dbReference type="PROSITE" id="PS50893">
    <property type="entry name" value="ABC_TRANSPORTER_2"/>
    <property type="match status" value="1"/>
</dbReference>
<dbReference type="Gene3D" id="1.20.1560.10">
    <property type="entry name" value="ABC transporter type 1, transmembrane domain"/>
    <property type="match status" value="1"/>
</dbReference>
<dbReference type="PANTHER" id="PTHR46825">
    <property type="entry name" value="D-ALANYL-D-ALANINE-CARBOXYPEPTIDASE/ENDOPEPTIDASE AMPH"/>
    <property type="match status" value="1"/>
</dbReference>
<dbReference type="Pfam" id="PF00144">
    <property type="entry name" value="Beta-lactamase"/>
    <property type="match status" value="1"/>
</dbReference>
<feature type="domain" description="ABC transporter" evidence="9">
    <location>
        <begin position="804"/>
        <end position="1019"/>
    </location>
</feature>
<comment type="subcellular location">
    <subcellularLocation>
        <location evidence="1">Cell membrane</location>
        <topology evidence="1">Multi-pass membrane protein</topology>
    </subcellularLocation>
</comment>
<reference evidence="11 12" key="1">
    <citation type="submission" date="2020-08" db="EMBL/GenBank/DDBJ databases">
        <title>Genomic Encyclopedia of Type Strains, Phase IV (KMG-V): Genome sequencing to study the core and pangenomes of soil and plant-associated prokaryotes.</title>
        <authorList>
            <person name="Whitman W."/>
        </authorList>
    </citation>
    <scope>NUCLEOTIDE SEQUENCE [LARGE SCALE GENOMIC DNA]</scope>
    <source>
        <strain evidence="11 12">S3M1</strain>
    </source>
</reference>
<dbReference type="Pfam" id="PF00664">
    <property type="entry name" value="ABC_membrane"/>
    <property type="match status" value="1"/>
</dbReference>
<organism evidence="11 12">
    <name type="scientific">Pedobacter cryoconitis</name>
    <dbReference type="NCBI Taxonomy" id="188932"/>
    <lineage>
        <taxon>Bacteria</taxon>
        <taxon>Pseudomonadati</taxon>
        <taxon>Bacteroidota</taxon>
        <taxon>Sphingobacteriia</taxon>
        <taxon>Sphingobacteriales</taxon>
        <taxon>Sphingobacteriaceae</taxon>
        <taxon>Pedobacter</taxon>
    </lineage>
</organism>
<evidence type="ECO:0000313" key="12">
    <source>
        <dbReference type="Proteomes" id="UP000537204"/>
    </source>
</evidence>
<dbReference type="CDD" id="cd03225">
    <property type="entry name" value="ABC_cobalt_CbiO_domain1"/>
    <property type="match status" value="1"/>
</dbReference>
<feature type="transmembrane region" description="Helical" evidence="8">
    <location>
        <begin position="423"/>
        <end position="440"/>
    </location>
</feature>
<evidence type="ECO:0000256" key="4">
    <source>
        <dbReference type="ARBA" id="ARBA00022741"/>
    </source>
</evidence>
<dbReference type="GO" id="GO:0140359">
    <property type="term" value="F:ABC-type transporter activity"/>
    <property type="evidence" value="ECO:0007669"/>
    <property type="project" value="InterPro"/>
</dbReference>
<feature type="transmembrane region" description="Helical" evidence="8">
    <location>
        <begin position="603"/>
        <end position="620"/>
    </location>
</feature>
<accession>A0A7W8ZJE8</accession>
<protein>
    <submittedName>
        <fullName evidence="11">Cyclic peptide transporter</fullName>
    </submittedName>
</protein>
<evidence type="ECO:0000256" key="7">
    <source>
        <dbReference type="ARBA" id="ARBA00023136"/>
    </source>
</evidence>
<dbReference type="EMBL" id="JACHCE010000001">
    <property type="protein sequence ID" value="MBB5635112.1"/>
    <property type="molecule type" value="Genomic_DNA"/>
</dbReference>